<gene>
    <name evidence="2" type="ORF">H9815_06215</name>
</gene>
<organism evidence="2 3">
    <name type="scientific">Candidatus Ruania gallistercoris</name>
    <dbReference type="NCBI Taxonomy" id="2838746"/>
    <lineage>
        <taxon>Bacteria</taxon>
        <taxon>Bacillati</taxon>
        <taxon>Actinomycetota</taxon>
        <taxon>Actinomycetes</taxon>
        <taxon>Micrococcales</taxon>
        <taxon>Ruaniaceae</taxon>
        <taxon>Ruania</taxon>
    </lineage>
</organism>
<evidence type="ECO:0000313" key="3">
    <source>
        <dbReference type="Proteomes" id="UP000824037"/>
    </source>
</evidence>
<name>A0A9D2ECW0_9MICO</name>
<feature type="domain" description="Helix-turn-helix" evidence="1">
    <location>
        <begin position="5"/>
        <end position="47"/>
    </location>
</feature>
<evidence type="ECO:0000259" key="1">
    <source>
        <dbReference type="Pfam" id="PF12728"/>
    </source>
</evidence>
<dbReference type="Pfam" id="PF12728">
    <property type="entry name" value="HTH_17"/>
    <property type="match status" value="1"/>
</dbReference>
<reference evidence="2" key="2">
    <citation type="submission" date="2021-04" db="EMBL/GenBank/DDBJ databases">
        <authorList>
            <person name="Gilroy R."/>
        </authorList>
    </citation>
    <scope>NUCLEOTIDE SEQUENCE</scope>
    <source>
        <strain evidence="2">ChiGjej4B4-7305</strain>
    </source>
</reference>
<sequence>MAQADVNDVARHLGVSPQRVRNMLAHGQLRGQKIGGRWLIDLASLAAVPMRRGQPLSPRSARALVAIADGRSPQDLSPSEVSRLRRRWRALLLEPDPLPSLRSLLSRRAQRSQFVGPDAPALLADPRVVPSGRSDPRSGMADARLAEGYVNIGDLQDLVWDHMLTEPALGDVPNVVLYAASVPPSNPVPWLLIAADLADFGPREAQQARNLIREHTASRPDGQP</sequence>
<dbReference type="Proteomes" id="UP000824037">
    <property type="component" value="Unassembled WGS sequence"/>
</dbReference>
<comment type="caution">
    <text evidence="2">The sequence shown here is derived from an EMBL/GenBank/DDBJ whole genome shotgun (WGS) entry which is preliminary data.</text>
</comment>
<dbReference type="InterPro" id="IPR041657">
    <property type="entry name" value="HTH_17"/>
</dbReference>
<evidence type="ECO:0000313" key="2">
    <source>
        <dbReference type="EMBL" id="HIZ35354.1"/>
    </source>
</evidence>
<reference evidence="2" key="1">
    <citation type="journal article" date="2021" name="PeerJ">
        <title>Extensive microbial diversity within the chicken gut microbiome revealed by metagenomics and culture.</title>
        <authorList>
            <person name="Gilroy R."/>
            <person name="Ravi A."/>
            <person name="Getino M."/>
            <person name="Pursley I."/>
            <person name="Horton D.L."/>
            <person name="Alikhan N.F."/>
            <person name="Baker D."/>
            <person name="Gharbi K."/>
            <person name="Hall N."/>
            <person name="Watson M."/>
            <person name="Adriaenssens E.M."/>
            <person name="Foster-Nyarko E."/>
            <person name="Jarju S."/>
            <person name="Secka A."/>
            <person name="Antonio M."/>
            <person name="Oren A."/>
            <person name="Chaudhuri R.R."/>
            <person name="La Ragione R."/>
            <person name="Hildebrand F."/>
            <person name="Pallen M.J."/>
        </authorList>
    </citation>
    <scope>NUCLEOTIDE SEQUENCE</scope>
    <source>
        <strain evidence="2">ChiGjej4B4-7305</strain>
    </source>
</reference>
<dbReference type="AlphaFoldDB" id="A0A9D2ECW0"/>
<accession>A0A9D2ECW0</accession>
<dbReference type="EMBL" id="DXBY01000104">
    <property type="protein sequence ID" value="HIZ35354.1"/>
    <property type="molecule type" value="Genomic_DNA"/>
</dbReference>
<protein>
    <submittedName>
        <fullName evidence="2">Helix-turn-helix domain-containing protein</fullName>
    </submittedName>
</protein>
<proteinExistence type="predicted"/>